<feature type="compositionally biased region" description="Low complexity" evidence="1">
    <location>
        <begin position="199"/>
        <end position="211"/>
    </location>
</feature>
<feature type="region of interest" description="Disordered" evidence="1">
    <location>
        <begin position="191"/>
        <end position="250"/>
    </location>
</feature>
<sequence>MPRRTGAITRQIVTLTDGTRLAGLGAVVLAQGHIDMPLGESEQRLSRFADAHGLRYQPPANPAEVGLDEIGAGEVVAVRGMGLNFFDYLARFTIDRGGRFQRAPDGRLVYRPSGHEPDIYAGSRRGVPYHSRARTRKVCRAGTSRYSSRTRSYRGCAPVPPAERTSASALTCGRWSRAKCSSSTTPRCCVPVAARRPPRSSGRTTSTRTRPVCPPCSTRSASGSPTAGTGTASQGPTPTASSPPHRRSAHGCGDRFPMICVRHAVATSPTRSRPRWTC</sequence>
<protein>
    <submittedName>
        <fullName evidence="2">Uncharacterized protein</fullName>
    </submittedName>
</protein>
<evidence type="ECO:0000256" key="1">
    <source>
        <dbReference type="SAM" id="MobiDB-lite"/>
    </source>
</evidence>
<evidence type="ECO:0000313" key="2">
    <source>
        <dbReference type="EMBL" id="SDM87813.1"/>
    </source>
</evidence>
<feature type="compositionally biased region" description="Polar residues" evidence="1">
    <location>
        <begin position="217"/>
        <end position="242"/>
    </location>
</feature>
<name>A0A1G9WUM9_9PSEU</name>
<organism evidence="2 3">
    <name type="scientific">Lentzea albidocapillata subsp. violacea</name>
    <dbReference type="NCBI Taxonomy" id="128104"/>
    <lineage>
        <taxon>Bacteria</taxon>
        <taxon>Bacillati</taxon>
        <taxon>Actinomycetota</taxon>
        <taxon>Actinomycetes</taxon>
        <taxon>Pseudonocardiales</taxon>
        <taxon>Pseudonocardiaceae</taxon>
        <taxon>Lentzea</taxon>
    </lineage>
</organism>
<accession>A0A1G9WUM9</accession>
<dbReference type="AlphaFoldDB" id="A0A1G9WUM9"/>
<proteinExistence type="predicted"/>
<evidence type="ECO:0000313" key="3">
    <source>
        <dbReference type="Proteomes" id="UP000199682"/>
    </source>
</evidence>
<gene>
    <name evidence="2" type="ORF">SAMN04488074_12876</name>
</gene>
<dbReference type="Proteomes" id="UP000199682">
    <property type="component" value="Unassembled WGS sequence"/>
</dbReference>
<reference evidence="3" key="1">
    <citation type="submission" date="2016-10" db="EMBL/GenBank/DDBJ databases">
        <authorList>
            <person name="Varghese N."/>
            <person name="Submissions S."/>
        </authorList>
    </citation>
    <scope>NUCLEOTIDE SEQUENCE [LARGE SCALE GENOMIC DNA]</scope>
    <source>
        <strain evidence="3">DSM 44796</strain>
    </source>
</reference>
<dbReference type="EMBL" id="FNET01000028">
    <property type="protein sequence ID" value="SDM87813.1"/>
    <property type="molecule type" value="Genomic_DNA"/>
</dbReference>